<dbReference type="GO" id="GO:0070063">
    <property type="term" value="F:RNA polymerase binding"/>
    <property type="evidence" value="ECO:0007669"/>
    <property type="project" value="InterPro"/>
</dbReference>
<dbReference type="InterPro" id="IPR018151">
    <property type="entry name" value="TF_GreA/GreB_CS"/>
</dbReference>
<dbReference type="EMBL" id="SNYM01000003">
    <property type="protein sequence ID" value="TDQ49895.1"/>
    <property type="molecule type" value="Genomic_DNA"/>
</dbReference>
<dbReference type="GO" id="GO:0006354">
    <property type="term" value="P:DNA-templated transcription elongation"/>
    <property type="evidence" value="ECO:0007669"/>
    <property type="project" value="TreeGrafter"/>
</dbReference>
<dbReference type="SUPFAM" id="SSF46557">
    <property type="entry name" value="GreA transcript cleavage protein, N-terminal domain"/>
    <property type="match status" value="1"/>
</dbReference>
<dbReference type="FunFam" id="1.10.287.180:FF:000001">
    <property type="entry name" value="Transcription elongation factor GreA"/>
    <property type="match status" value="1"/>
</dbReference>
<reference evidence="7 8" key="1">
    <citation type="submission" date="2019-03" db="EMBL/GenBank/DDBJ databases">
        <title>Genomic Encyclopedia of Type Strains, Phase IV (KMG-IV): sequencing the most valuable type-strain genomes for metagenomic binning, comparative biology and taxonomic classification.</title>
        <authorList>
            <person name="Goeker M."/>
        </authorList>
    </citation>
    <scope>NUCLEOTIDE SEQUENCE [LARGE SCALE GENOMIC DNA]</scope>
    <source>
        <strain evidence="7 8">DSM 103792</strain>
    </source>
</reference>
<dbReference type="InterPro" id="IPR036805">
    <property type="entry name" value="Tscrpt_elong_fac_GreA/B_N_sf"/>
</dbReference>
<keyword evidence="1 4" id="KW-0805">Transcription regulation</keyword>
<dbReference type="InterPro" id="IPR028624">
    <property type="entry name" value="Tscrpt_elong_fac_GreA/B"/>
</dbReference>
<dbReference type="FunFam" id="3.10.50.30:FF:000001">
    <property type="entry name" value="Transcription elongation factor GreA"/>
    <property type="match status" value="1"/>
</dbReference>
<name>A0A4R6UWJ5_9GAMM</name>
<dbReference type="Gene3D" id="3.10.50.30">
    <property type="entry name" value="Transcription elongation factor, GreA/GreB, C-terminal domain"/>
    <property type="match status" value="1"/>
</dbReference>
<dbReference type="Pfam" id="PF01272">
    <property type="entry name" value="GreA_GreB"/>
    <property type="match status" value="1"/>
</dbReference>
<comment type="caution">
    <text evidence="7">The sequence shown here is derived from an EMBL/GenBank/DDBJ whole genome shotgun (WGS) entry which is preliminary data.</text>
</comment>
<keyword evidence="3 4" id="KW-0804">Transcription</keyword>
<evidence type="ECO:0000259" key="5">
    <source>
        <dbReference type="Pfam" id="PF01272"/>
    </source>
</evidence>
<dbReference type="GO" id="GO:0003746">
    <property type="term" value="F:translation elongation factor activity"/>
    <property type="evidence" value="ECO:0007669"/>
    <property type="project" value="UniProtKB-KW"/>
</dbReference>
<dbReference type="InterPro" id="IPR023459">
    <property type="entry name" value="Tscrpt_elong_fac_GreA/B_fam"/>
</dbReference>
<proteinExistence type="inferred from homology"/>
<dbReference type="Proteomes" id="UP000295375">
    <property type="component" value="Unassembled WGS sequence"/>
</dbReference>
<feature type="domain" description="Transcription elongation factor GreA/GreB N-terminal" evidence="6">
    <location>
        <begin position="13"/>
        <end position="83"/>
    </location>
</feature>
<evidence type="ECO:0000256" key="4">
    <source>
        <dbReference type="HAMAP-Rule" id="MF_00930"/>
    </source>
</evidence>
<dbReference type="InterPro" id="IPR036953">
    <property type="entry name" value="GreA/GreB_C_sf"/>
</dbReference>
<dbReference type="SUPFAM" id="SSF54534">
    <property type="entry name" value="FKBP-like"/>
    <property type="match status" value="1"/>
</dbReference>
<comment type="similarity">
    <text evidence="4">Belongs to the GreA/GreB family. GreB subfamily.</text>
</comment>
<dbReference type="PIRSF" id="PIRSF006092">
    <property type="entry name" value="GreA_GreB"/>
    <property type="match status" value="1"/>
</dbReference>
<dbReference type="OrthoDB" id="5511940at2"/>
<dbReference type="InterPro" id="IPR006358">
    <property type="entry name" value="Tscrpt_elong_fac_GreB"/>
</dbReference>
<organism evidence="7 8">
    <name type="scientific">Permianibacter aggregans</name>
    <dbReference type="NCBI Taxonomy" id="1510150"/>
    <lineage>
        <taxon>Bacteria</taxon>
        <taxon>Pseudomonadati</taxon>
        <taxon>Pseudomonadota</taxon>
        <taxon>Gammaproteobacteria</taxon>
        <taxon>Pseudomonadales</taxon>
        <taxon>Pseudomonadaceae</taxon>
        <taxon>Permianibacter</taxon>
    </lineage>
</organism>
<evidence type="ECO:0000256" key="2">
    <source>
        <dbReference type="ARBA" id="ARBA00023125"/>
    </source>
</evidence>
<keyword evidence="7" id="KW-0648">Protein biosynthesis</keyword>
<feature type="domain" description="Transcription elongation factor GreA/GreB C-terminal" evidence="5">
    <location>
        <begin position="91"/>
        <end position="164"/>
    </location>
</feature>
<protein>
    <recommendedName>
        <fullName evidence="4">Transcription elongation factor GreB</fullName>
    </recommendedName>
    <alternativeName>
        <fullName evidence="4">Transcript cleavage factor GreB</fullName>
    </alternativeName>
</protein>
<evidence type="ECO:0000256" key="3">
    <source>
        <dbReference type="ARBA" id="ARBA00023163"/>
    </source>
</evidence>
<dbReference type="HAMAP" id="MF_00930">
    <property type="entry name" value="GreB"/>
    <property type="match status" value="1"/>
</dbReference>
<evidence type="ECO:0000313" key="7">
    <source>
        <dbReference type="EMBL" id="TDQ49895.1"/>
    </source>
</evidence>
<dbReference type="PANTHER" id="PTHR30437:SF6">
    <property type="entry name" value="TRANSCRIPTION ELONGATION FACTOR GREB"/>
    <property type="match status" value="1"/>
</dbReference>
<dbReference type="PANTHER" id="PTHR30437">
    <property type="entry name" value="TRANSCRIPTION ELONGATION FACTOR GREA"/>
    <property type="match status" value="1"/>
</dbReference>
<dbReference type="NCBIfam" id="TIGR01461">
    <property type="entry name" value="greB"/>
    <property type="match status" value="1"/>
</dbReference>
<evidence type="ECO:0000259" key="6">
    <source>
        <dbReference type="Pfam" id="PF03449"/>
    </source>
</evidence>
<comment type="function">
    <text evidence="4">Necessary for efficient RNA polymerase transcription elongation past template-encoded arresting sites. The arresting sites in DNA have the property of trapping a certain fraction of elongating RNA polymerases that pass through, resulting in locked ternary complexes. Cleavage of the nascent transcript by cleavage factors such as GreA or GreB allows the resumption of elongation from the new 3'terminus. GreB releases sequences of up to 9 nucleotides in length.</text>
</comment>
<evidence type="ECO:0000313" key="8">
    <source>
        <dbReference type="Proteomes" id="UP000295375"/>
    </source>
</evidence>
<dbReference type="InterPro" id="IPR001437">
    <property type="entry name" value="Tscrpt_elong_fac_GreA/B_C"/>
</dbReference>
<dbReference type="GO" id="GO:0032784">
    <property type="term" value="P:regulation of DNA-templated transcription elongation"/>
    <property type="evidence" value="ECO:0007669"/>
    <property type="project" value="UniProtKB-UniRule"/>
</dbReference>
<dbReference type="GO" id="GO:0003677">
    <property type="term" value="F:DNA binding"/>
    <property type="evidence" value="ECO:0007669"/>
    <property type="project" value="UniProtKB-UniRule"/>
</dbReference>
<dbReference type="InterPro" id="IPR022691">
    <property type="entry name" value="Tscrpt_elong_fac_GreA/B_N"/>
</dbReference>
<keyword evidence="7" id="KW-0251">Elongation factor</keyword>
<evidence type="ECO:0000256" key="1">
    <source>
        <dbReference type="ARBA" id="ARBA00023015"/>
    </source>
</evidence>
<keyword evidence="8" id="KW-1185">Reference proteome</keyword>
<accession>A0A4R6UWJ5</accession>
<dbReference type="Gene3D" id="1.10.287.180">
    <property type="entry name" value="Transcription elongation factor, GreA/GreB, N-terminal domain"/>
    <property type="match status" value="1"/>
</dbReference>
<dbReference type="Pfam" id="PF03449">
    <property type="entry name" value="GreA_GreB_N"/>
    <property type="match status" value="1"/>
</dbReference>
<dbReference type="AlphaFoldDB" id="A0A4R6UWJ5"/>
<dbReference type="NCBIfam" id="NF002506">
    <property type="entry name" value="PRK01885.1"/>
    <property type="match status" value="1"/>
</dbReference>
<gene>
    <name evidence="4" type="primary">greB</name>
    <name evidence="7" type="ORF">EV696_103269</name>
</gene>
<dbReference type="HAMAP" id="MF_00105">
    <property type="entry name" value="GreA_GreB"/>
    <property type="match status" value="1"/>
</dbReference>
<keyword evidence="2 4" id="KW-0238">DNA-binding</keyword>
<dbReference type="RefSeq" id="WP_133588611.1">
    <property type="nucleotide sequence ID" value="NZ_CP037953.1"/>
</dbReference>
<dbReference type="PROSITE" id="PS00829">
    <property type="entry name" value="GREAB_1"/>
    <property type="match status" value="1"/>
</dbReference>
<sequence>MRTVVPKREARSNYITREGAERLREELKHLLKVKRPEITRAVQAAAALGDRSENAEYIYGKKMLRETDRRIRYLEKRLSEVTVVDHVPADQSRIFFGAEVELETETGEARIVRIVGPDEIDTERGWISIDAPLARALIKKTIDDEVAVRTPAGETLYYVIAVHYRQPRH</sequence>